<proteinExistence type="predicted"/>
<name>A0A3Q8XPU9_9HYPH</name>
<dbReference type="InterPro" id="IPR024163">
    <property type="entry name" value="Aerotolerance_reg_N"/>
</dbReference>
<dbReference type="CDD" id="cd03143">
    <property type="entry name" value="A4_beta-galactosidase_middle_domain"/>
    <property type="match status" value="1"/>
</dbReference>
<keyword evidence="1" id="KW-0472">Membrane</keyword>
<keyword evidence="1" id="KW-0812">Transmembrane</keyword>
<dbReference type="InterPro" id="IPR025297">
    <property type="entry name" value="DUF4159"/>
</dbReference>
<dbReference type="PANTHER" id="PTHR37464">
    <property type="entry name" value="BLL2463 PROTEIN"/>
    <property type="match status" value="1"/>
</dbReference>
<evidence type="ECO:0000313" key="5">
    <source>
        <dbReference type="Proteomes" id="UP000268192"/>
    </source>
</evidence>
<dbReference type="PANTHER" id="PTHR37464:SF1">
    <property type="entry name" value="BLL2463 PROTEIN"/>
    <property type="match status" value="1"/>
</dbReference>
<dbReference type="RefSeq" id="WP_126009136.1">
    <property type="nucleotide sequence ID" value="NZ_CP032509.1"/>
</dbReference>
<dbReference type="OrthoDB" id="9773014at2"/>
<evidence type="ECO:0000256" key="1">
    <source>
        <dbReference type="SAM" id="Phobius"/>
    </source>
</evidence>
<dbReference type="InterPro" id="IPR011933">
    <property type="entry name" value="Double_TM_dom"/>
</dbReference>
<feature type="transmembrane region" description="Helical" evidence="1">
    <location>
        <begin position="6"/>
        <end position="27"/>
    </location>
</feature>
<dbReference type="SUPFAM" id="SSF52317">
    <property type="entry name" value="Class I glutamine amidotransferase-like"/>
    <property type="match status" value="1"/>
</dbReference>
<keyword evidence="5" id="KW-1185">Reference proteome</keyword>
<feature type="domain" description="Aerotolerance regulator N-terminal" evidence="2">
    <location>
        <begin position="6"/>
        <end position="80"/>
    </location>
</feature>
<dbReference type="EMBL" id="CP032509">
    <property type="protein sequence ID" value="AZN71148.1"/>
    <property type="molecule type" value="Genomic_DNA"/>
</dbReference>
<dbReference type="Gene3D" id="3.40.50.12140">
    <property type="entry name" value="Domain of unknown function DUF4159"/>
    <property type="match status" value="1"/>
</dbReference>
<sequence>MLGLPLAFSAPLVLFGLLALPVIWWLLRLTPPRPQAEIFPPLKILARVMKREETPSKSPWWLTLLRLAIAGFIIMALADPILNPRENSISTEGPLLIVMDNGWATAADWEDRVAVASRLITDAEESEIPVSLVFTADATHDATPRSAAQALERLQAASALPQHGDRARTLAAVADTLGGTAPGTLAILSDGVTSDGEETDRLSAQLEAIGAASVLLFEDGPDAVALVDAENGADAFVVEAERPVGGGAVSYPFNAHDIQGRAIAEGSIDFADGETTGTGSIRAPFELRNDFARFAIPGIRSAGSAYLLDDSFRRRRVALLSGASADLAQPLLAPLYYIERALEPFADIVRPRDPELSVAIPELIETNPSVIVMADIGTLPDDVYGPLTEWVEDGGLLLRFAGPRLAGADENDPLIPVTLRQGERALGGALSWTEPQNLAPYPDQGPFAGMPPPENIVVNRQVLAQPSPELSANTWASLEDGTPLVTTRQIGEGRTVLFHVTAEATWSNLPISGDFVEMLRRTVMLSSAGGQPAGGSAGEQASLPPYRLLDAAGQLVAPSGEARPLVLSNEAPTVSPENPPGLYGTEDGFIALNLMDGRDALEPVAWPDAVSATRTGYGTDNAVSLRPHLFTAAMILLLVDSAVVLFMAGFARRLRIGSPALGRAAAGMVAIFAVSLTLTPDARAQTDDTRAGDDIILEQLNTTRIGYVLTGEDEVDRISERGLAGLAEFLAYRTSLEPGAPAGLDIETDQLAFFPLIYWPVSASAPMPSAQAISRIDAYMKAGGTVLFDTRDQFSGLGNAASPETDRLRAIMADLDIPPLEPVPEDHVLTKAFYLLPDFPGRYRGGEMWIEQLPQAGETRTMTSADGVTSVIITGNDLAGAWAIDTNGVPIYPTVPADPAQREFAYRTGVNIMMYMLTGNYKTDQVHVPALLERLGQ</sequence>
<dbReference type="InterPro" id="IPR029062">
    <property type="entry name" value="Class_I_gatase-like"/>
</dbReference>
<dbReference type="AlphaFoldDB" id="A0A3Q8XPU9"/>
<dbReference type="Gene3D" id="3.40.50.880">
    <property type="match status" value="1"/>
</dbReference>
<keyword evidence="1" id="KW-1133">Transmembrane helix</keyword>
<feature type="transmembrane region" description="Helical" evidence="1">
    <location>
        <begin position="59"/>
        <end position="78"/>
    </location>
</feature>
<protein>
    <submittedName>
        <fullName evidence="4">DUF4159 domain-containing protein</fullName>
    </submittedName>
</protein>
<feature type="domain" description="DUF4159" evidence="3">
    <location>
        <begin position="704"/>
        <end position="917"/>
    </location>
</feature>
<gene>
    <name evidence="4" type="ORF">D5400_07575</name>
</gene>
<evidence type="ECO:0000259" key="3">
    <source>
        <dbReference type="Pfam" id="PF13709"/>
    </source>
</evidence>
<dbReference type="NCBIfam" id="TIGR02226">
    <property type="entry name" value="two_anch"/>
    <property type="match status" value="1"/>
</dbReference>
<dbReference type="Proteomes" id="UP000268192">
    <property type="component" value="Chromosome"/>
</dbReference>
<dbReference type="Pfam" id="PF13709">
    <property type="entry name" value="DUF4159"/>
    <property type="match status" value="1"/>
</dbReference>
<dbReference type="KEGG" id="abaw:D5400_07575"/>
<evidence type="ECO:0000313" key="4">
    <source>
        <dbReference type="EMBL" id="AZN71148.1"/>
    </source>
</evidence>
<dbReference type="Pfam" id="PF07584">
    <property type="entry name" value="BatA"/>
    <property type="match status" value="1"/>
</dbReference>
<evidence type="ECO:0000259" key="2">
    <source>
        <dbReference type="Pfam" id="PF07584"/>
    </source>
</evidence>
<accession>A0A3Q8XPU9</accession>
<organism evidence="4 5">
    <name type="scientific">Georhizobium profundi</name>
    <dbReference type="NCBI Taxonomy" id="2341112"/>
    <lineage>
        <taxon>Bacteria</taxon>
        <taxon>Pseudomonadati</taxon>
        <taxon>Pseudomonadota</taxon>
        <taxon>Alphaproteobacteria</taxon>
        <taxon>Hyphomicrobiales</taxon>
        <taxon>Rhizobiaceae</taxon>
        <taxon>Georhizobium</taxon>
    </lineage>
</organism>
<reference evidence="4 5" key="1">
    <citation type="submission" date="2018-09" db="EMBL/GenBank/DDBJ databases">
        <title>Marinorhizobium profundi gen. nov., sp. nov., isolated from a deep-sea sediment sample from the New Britain Trench and proposal of Marinorhizobiaceae fam. nov. in the order Rhizobiales of the class Alphaproteobacteria.</title>
        <authorList>
            <person name="Cao J."/>
        </authorList>
    </citation>
    <scope>NUCLEOTIDE SEQUENCE [LARGE SCALE GENOMIC DNA]</scope>
    <source>
        <strain evidence="4 5">WS11</strain>
    </source>
</reference>